<feature type="transmembrane region" description="Helical" evidence="10">
    <location>
        <begin position="170"/>
        <end position="194"/>
    </location>
</feature>
<evidence type="ECO:0000256" key="5">
    <source>
        <dbReference type="ARBA" id="ARBA00022679"/>
    </source>
</evidence>
<keyword evidence="5 10" id="KW-0808">Transferase</keyword>
<comment type="caution">
    <text evidence="12">The sequence shown here is derived from an EMBL/GenBank/DDBJ whole genome shotgun (WGS) entry which is preliminary data.</text>
</comment>
<dbReference type="GO" id="GO:0005789">
    <property type="term" value="C:endoplasmic reticulum membrane"/>
    <property type="evidence" value="ECO:0007669"/>
    <property type="project" value="UniProtKB-SubCell"/>
</dbReference>
<dbReference type="EC" id="2.4.1.-" evidence="10"/>
<protein>
    <recommendedName>
        <fullName evidence="10">Alpha-1,3-glucosyltransferase</fullName>
        <ecNumber evidence="10">2.4.1.-</ecNumber>
    </recommendedName>
</protein>
<evidence type="ECO:0000256" key="4">
    <source>
        <dbReference type="ARBA" id="ARBA00022676"/>
    </source>
</evidence>
<proteinExistence type="inferred from homology"/>
<feature type="transmembrane region" description="Helical" evidence="10">
    <location>
        <begin position="302"/>
        <end position="324"/>
    </location>
</feature>
<comment type="similarity">
    <text evidence="3 10">Belongs to the ALG6/ALG8 glucosyltransferase family.</text>
</comment>
<name>A0A8X6KCP0_TRICU</name>
<keyword evidence="7 10" id="KW-0256">Endoplasmic reticulum</keyword>
<evidence type="ECO:0000256" key="6">
    <source>
        <dbReference type="ARBA" id="ARBA00022692"/>
    </source>
</evidence>
<evidence type="ECO:0000256" key="11">
    <source>
        <dbReference type="SAM" id="SignalP"/>
    </source>
</evidence>
<feature type="transmembrane region" description="Helical" evidence="10">
    <location>
        <begin position="336"/>
        <end position="353"/>
    </location>
</feature>
<keyword evidence="4 10" id="KW-0328">Glycosyltransferase</keyword>
<feature type="signal peptide" evidence="11">
    <location>
        <begin position="1"/>
        <end position="25"/>
    </location>
</feature>
<feature type="transmembrane region" description="Helical" evidence="10">
    <location>
        <begin position="399"/>
        <end position="417"/>
    </location>
</feature>
<feature type="transmembrane region" description="Helical" evidence="10">
    <location>
        <begin position="214"/>
        <end position="233"/>
    </location>
</feature>
<evidence type="ECO:0000256" key="7">
    <source>
        <dbReference type="ARBA" id="ARBA00022824"/>
    </source>
</evidence>
<dbReference type="PANTHER" id="PTHR12413">
    <property type="entry name" value="DOLICHYL GLYCOSYLTRANSFERASE"/>
    <property type="match status" value="1"/>
</dbReference>
<evidence type="ECO:0000256" key="3">
    <source>
        <dbReference type="ARBA" id="ARBA00008715"/>
    </source>
</evidence>
<evidence type="ECO:0000256" key="8">
    <source>
        <dbReference type="ARBA" id="ARBA00022989"/>
    </source>
</evidence>
<feature type="transmembrane region" description="Helical" evidence="10">
    <location>
        <begin position="429"/>
        <end position="449"/>
    </location>
</feature>
<keyword evidence="6 10" id="KW-0812">Transmembrane</keyword>
<feature type="transmembrane region" description="Helical" evidence="10">
    <location>
        <begin position="113"/>
        <end position="135"/>
    </location>
</feature>
<evidence type="ECO:0000256" key="1">
    <source>
        <dbReference type="ARBA" id="ARBA00004477"/>
    </source>
</evidence>
<feature type="transmembrane region" description="Helical" evidence="10">
    <location>
        <begin position="461"/>
        <end position="482"/>
    </location>
</feature>
<comment type="pathway">
    <text evidence="2 10">Protein modification; protein glycosylation.</text>
</comment>
<feature type="transmembrane region" description="Helical" evidence="10">
    <location>
        <begin position="242"/>
        <end position="261"/>
    </location>
</feature>
<sequence>MLIEGVDDLMHFCVLLSIIVRVAVSRFPYSGAGKPPMYGDYEAQRHWMEITVNLPPNDWYKNSSQNDLMYWGLDYPPLTAYHSFLCGRVAKWINPNWVALNTSRGFEGYYHKIFMRSTVLVSDLIFYIPLILYWSIVQRPWNLRNKAIAAGLCLLYPGLILIDHGHFQNLFSLALFIYNSVSLGLTLWAIVFLMRGQDLAGAAVFTMALHYKQMSLYYAIPFFCYLLGCCLKLKGLFRIAKFLNLSCIVIVMSSMCWLPFLRSFEDTLAVMERIFPFSRGLYEDKVANIWYMLSIIIKWKSIFSTASLVKISTLSTILAVLPSSIHLVRNPSLHKFRLSLANVSLAFFMFSFQVHEKTILFPALPVLLLLEDHPLACVWFGYISTFSLVPLLAKDGLMIPFMALSALFIIGAIRAYEDLILSFKNNAKISSLAFGISILGSLILIIAMYKVKQPDRYPHLHVLLNSVYCGIHFVGFLLYFNYLQFKESPYNLYSKKIKYN</sequence>
<evidence type="ECO:0000256" key="9">
    <source>
        <dbReference type="ARBA" id="ARBA00023136"/>
    </source>
</evidence>
<evidence type="ECO:0000256" key="10">
    <source>
        <dbReference type="RuleBase" id="RU363110"/>
    </source>
</evidence>
<comment type="subcellular location">
    <subcellularLocation>
        <location evidence="1 10">Endoplasmic reticulum membrane</location>
        <topology evidence="1 10">Multi-pass membrane protein</topology>
    </subcellularLocation>
</comment>
<dbReference type="PANTHER" id="PTHR12413:SF1">
    <property type="entry name" value="DOLICHYL PYROPHOSPHATE MAN9GLCNAC2 ALPHA-1,3-GLUCOSYLTRANSFERASE"/>
    <property type="match status" value="1"/>
</dbReference>
<dbReference type="OrthoDB" id="4983at2759"/>
<keyword evidence="8 10" id="KW-1133">Transmembrane helix</keyword>
<dbReference type="AlphaFoldDB" id="A0A8X6KCP0"/>
<reference evidence="12" key="1">
    <citation type="submission" date="2020-07" db="EMBL/GenBank/DDBJ databases">
        <title>Multicomponent nature underlies the extraordinary mechanical properties of spider dragline silk.</title>
        <authorList>
            <person name="Kono N."/>
            <person name="Nakamura H."/>
            <person name="Mori M."/>
            <person name="Yoshida Y."/>
            <person name="Ohtoshi R."/>
            <person name="Malay A.D."/>
            <person name="Moran D.A.P."/>
            <person name="Tomita M."/>
            <person name="Numata K."/>
            <person name="Arakawa K."/>
        </authorList>
    </citation>
    <scope>NUCLEOTIDE SEQUENCE</scope>
</reference>
<dbReference type="InterPro" id="IPR004856">
    <property type="entry name" value="Glyco_trans_ALG6/ALG8"/>
</dbReference>
<organism evidence="12 13">
    <name type="scientific">Trichonephila clavata</name>
    <name type="common">Joro spider</name>
    <name type="synonym">Nephila clavata</name>
    <dbReference type="NCBI Taxonomy" id="2740835"/>
    <lineage>
        <taxon>Eukaryota</taxon>
        <taxon>Metazoa</taxon>
        <taxon>Ecdysozoa</taxon>
        <taxon>Arthropoda</taxon>
        <taxon>Chelicerata</taxon>
        <taxon>Arachnida</taxon>
        <taxon>Araneae</taxon>
        <taxon>Araneomorphae</taxon>
        <taxon>Entelegynae</taxon>
        <taxon>Araneoidea</taxon>
        <taxon>Nephilidae</taxon>
        <taxon>Trichonephila</taxon>
    </lineage>
</organism>
<keyword evidence="13" id="KW-1185">Reference proteome</keyword>
<dbReference type="Proteomes" id="UP000887116">
    <property type="component" value="Unassembled WGS sequence"/>
</dbReference>
<evidence type="ECO:0000313" key="13">
    <source>
        <dbReference type="Proteomes" id="UP000887116"/>
    </source>
</evidence>
<dbReference type="EMBL" id="BMAO01020774">
    <property type="protein sequence ID" value="GFQ69741.1"/>
    <property type="molecule type" value="Genomic_DNA"/>
</dbReference>
<feature type="chain" id="PRO_5036502489" description="Alpha-1,3-glucosyltransferase" evidence="11">
    <location>
        <begin position="26"/>
        <end position="500"/>
    </location>
</feature>
<keyword evidence="9 10" id="KW-0472">Membrane</keyword>
<evidence type="ECO:0000313" key="12">
    <source>
        <dbReference type="EMBL" id="GFQ69741.1"/>
    </source>
</evidence>
<keyword evidence="11" id="KW-0732">Signal</keyword>
<dbReference type="Pfam" id="PF03155">
    <property type="entry name" value="Alg6_Alg8"/>
    <property type="match status" value="1"/>
</dbReference>
<dbReference type="GO" id="GO:0042281">
    <property type="term" value="F:dolichyl pyrophosphate Man9GlcNAc2 alpha-1,3-glucosyltransferase activity"/>
    <property type="evidence" value="ECO:0007669"/>
    <property type="project" value="TreeGrafter"/>
</dbReference>
<accession>A0A8X6KCP0</accession>
<evidence type="ECO:0000256" key="2">
    <source>
        <dbReference type="ARBA" id="ARBA00004922"/>
    </source>
</evidence>
<gene>
    <name evidence="12" type="primary">ALG6</name>
    <name evidence="12" type="ORF">TNCT_134041</name>
</gene>